<comment type="subcellular location">
    <subcellularLocation>
        <location evidence="5 6">Cytoplasm</location>
    </subcellularLocation>
</comment>
<dbReference type="EC" id="3.1.11.6" evidence="5"/>
<evidence type="ECO:0000256" key="5">
    <source>
        <dbReference type="HAMAP-Rule" id="MF_00378"/>
    </source>
</evidence>
<proteinExistence type="inferred from homology"/>
<comment type="subunit">
    <text evidence="5">Heterooligomer composed of large and small subunits.</text>
</comment>
<evidence type="ECO:0000256" key="4">
    <source>
        <dbReference type="ARBA" id="ARBA00022839"/>
    </source>
</evidence>
<evidence type="ECO:0000256" key="3">
    <source>
        <dbReference type="ARBA" id="ARBA00022801"/>
    </source>
</evidence>
<dbReference type="STRING" id="45067.Llan_0072"/>
<dbReference type="eggNOG" id="COG1570">
    <property type="taxonomic scope" value="Bacteria"/>
</dbReference>
<evidence type="ECO:0000259" key="7">
    <source>
        <dbReference type="Pfam" id="PF02601"/>
    </source>
</evidence>
<dbReference type="CDD" id="cd04489">
    <property type="entry name" value="ExoVII_LU_OBF"/>
    <property type="match status" value="1"/>
</dbReference>
<dbReference type="GO" id="GO:0003676">
    <property type="term" value="F:nucleic acid binding"/>
    <property type="evidence" value="ECO:0007669"/>
    <property type="project" value="InterPro"/>
</dbReference>
<protein>
    <recommendedName>
        <fullName evidence="5">Exodeoxyribonuclease 7 large subunit</fullName>
        <ecNumber evidence="5">3.1.11.6</ecNumber>
    </recommendedName>
    <alternativeName>
        <fullName evidence="5">Exodeoxyribonuclease VII large subunit</fullName>
        <shortName evidence="5">Exonuclease VII large subunit</shortName>
    </alternativeName>
</protein>
<evidence type="ECO:0000256" key="1">
    <source>
        <dbReference type="ARBA" id="ARBA00022490"/>
    </source>
</evidence>
<comment type="similarity">
    <text evidence="5 6">Belongs to the XseA family.</text>
</comment>
<evidence type="ECO:0000313" key="10">
    <source>
        <dbReference type="Proteomes" id="UP000054869"/>
    </source>
</evidence>
<dbReference type="Pfam" id="PF13742">
    <property type="entry name" value="tRNA_anti_2"/>
    <property type="match status" value="1"/>
</dbReference>
<dbReference type="HAMAP" id="MF_00378">
    <property type="entry name" value="Exonuc_7_L"/>
    <property type="match status" value="1"/>
</dbReference>
<keyword evidence="2 5" id="KW-0540">Nuclease</keyword>
<dbReference type="GO" id="GO:0006308">
    <property type="term" value="P:DNA catabolic process"/>
    <property type="evidence" value="ECO:0007669"/>
    <property type="project" value="UniProtKB-UniRule"/>
</dbReference>
<evidence type="ECO:0000256" key="6">
    <source>
        <dbReference type="RuleBase" id="RU004355"/>
    </source>
</evidence>
<dbReference type="EMBL" id="LNYI01000003">
    <property type="protein sequence ID" value="KTD25682.1"/>
    <property type="molecule type" value="Genomic_DNA"/>
</dbReference>
<evidence type="ECO:0000259" key="8">
    <source>
        <dbReference type="Pfam" id="PF13742"/>
    </source>
</evidence>
<dbReference type="InterPro" id="IPR020579">
    <property type="entry name" value="Exonuc_VII_lsu_C"/>
</dbReference>
<dbReference type="PATRIC" id="fig|45067.4.peg.75"/>
<feature type="domain" description="Exonuclease VII large subunit C-terminal" evidence="7">
    <location>
        <begin position="125"/>
        <end position="437"/>
    </location>
</feature>
<dbReference type="NCBIfam" id="TIGR00237">
    <property type="entry name" value="xseA"/>
    <property type="match status" value="1"/>
</dbReference>
<dbReference type="InterPro" id="IPR003753">
    <property type="entry name" value="Exonuc_VII_L"/>
</dbReference>
<dbReference type="InterPro" id="IPR025824">
    <property type="entry name" value="OB-fold_nuc-bd_dom"/>
</dbReference>
<comment type="caution">
    <text evidence="9">The sequence shown here is derived from an EMBL/GenBank/DDBJ whole genome shotgun (WGS) entry which is preliminary data.</text>
</comment>
<sequence length="443" mass="49693">MMQHDKPALSISQLNRQIRLWLENEIGEVTVVGELSNLTKPNSGHFYFTLKDPGAQLRCVYFRNHHSLNSKHFKDGQQVLATGRLSVYEARGDYQLIVYSLTEAGLGELYRQFEELKAKLQVQGLFDSNRKKIIPRFPSVIGVITSPTGAALHDILTTLARRYPLARVKIYTSEVQGKDAAQQLIKALSKANEDKDAEVLILARGGGSIEDLWAFNNEQLALAISQSSIPIVSGIGHETDFTIADFVADLRAATPTAAAEAVTPNRIDLAASLKDLEQRALSSITRYTQHKQLLLSNRIAKILSPQQLIARHWQTLDFLERQLYQCMQSLLYQKKNTLHLFITKLQGKNPKALLQHSEIKIRGIEQQLIQHIKNKLSELKQTFTTRLATLHAVSPLATLERGYAIATINNNIIFSSTQVEKGNIINVRLAQGRLDCEVSDIKE</sequence>
<name>A0A0W0W0D0_9GAMM</name>
<accession>A0A0W0W0D0</accession>
<dbReference type="PANTHER" id="PTHR30008">
    <property type="entry name" value="EXODEOXYRIBONUCLEASE 7 LARGE SUBUNIT"/>
    <property type="match status" value="1"/>
</dbReference>
<dbReference type="GO" id="GO:0005737">
    <property type="term" value="C:cytoplasm"/>
    <property type="evidence" value="ECO:0007669"/>
    <property type="project" value="UniProtKB-SubCell"/>
</dbReference>
<comment type="catalytic activity">
    <reaction evidence="5 6">
        <text>Exonucleolytic cleavage in either 5'- to 3'- or 3'- to 5'-direction to yield nucleoside 5'-phosphates.</text>
        <dbReference type="EC" id="3.1.11.6"/>
    </reaction>
</comment>
<dbReference type="GO" id="GO:0008855">
    <property type="term" value="F:exodeoxyribonuclease VII activity"/>
    <property type="evidence" value="ECO:0007669"/>
    <property type="project" value="UniProtKB-UniRule"/>
</dbReference>
<gene>
    <name evidence="5 9" type="primary">xseA</name>
    <name evidence="9" type="ORF">Llan_0072</name>
</gene>
<keyword evidence="10" id="KW-1185">Reference proteome</keyword>
<keyword evidence="1 5" id="KW-0963">Cytoplasm</keyword>
<keyword evidence="3 5" id="KW-0378">Hydrolase</keyword>
<reference evidence="9 10" key="1">
    <citation type="submission" date="2015-11" db="EMBL/GenBank/DDBJ databases">
        <title>Genomic analysis of 38 Legionella species identifies large and diverse effector repertoires.</title>
        <authorList>
            <person name="Burstein D."/>
            <person name="Amaro F."/>
            <person name="Zusman T."/>
            <person name="Lifshitz Z."/>
            <person name="Cohen O."/>
            <person name="Gilbert J.A."/>
            <person name="Pupko T."/>
            <person name="Shuman H.A."/>
            <person name="Segal G."/>
        </authorList>
    </citation>
    <scope>NUCLEOTIDE SEQUENCE [LARGE SCALE GENOMIC DNA]</scope>
    <source>
        <strain evidence="9 10">ATCC 49751</strain>
    </source>
</reference>
<evidence type="ECO:0000256" key="2">
    <source>
        <dbReference type="ARBA" id="ARBA00022722"/>
    </source>
</evidence>
<dbReference type="PANTHER" id="PTHR30008:SF0">
    <property type="entry name" value="EXODEOXYRIBONUCLEASE 7 LARGE SUBUNIT"/>
    <property type="match status" value="1"/>
</dbReference>
<evidence type="ECO:0000313" key="9">
    <source>
        <dbReference type="EMBL" id="KTD25682.1"/>
    </source>
</evidence>
<organism evidence="9 10">
    <name type="scientific">Legionella lansingensis</name>
    <dbReference type="NCBI Taxonomy" id="45067"/>
    <lineage>
        <taxon>Bacteria</taxon>
        <taxon>Pseudomonadati</taxon>
        <taxon>Pseudomonadota</taxon>
        <taxon>Gammaproteobacteria</taxon>
        <taxon>Legionellales</taxon>
        <taxon>Legionellaceae</taxon>
        <taxon>Legionella</taxon>
    </lineage>
</organism>
<comment type="function">
    <text evidence="5">Bidirectionally degrades single-stranded DNA into large acid-insoluble oligonucleotides, which are then degraded further into small acid-soluble oligonucleotides.</text>
</comment>
<feature type="domain" description="OB-fold nucleic acid binding" evidence="8">
    <location>
        <begin position="9"/>
        <end position="100"/>
    </location>
</feature>
<dbReference type="Pfam" id="PF02601">
    <property type="entry name" value="Exonuc_VII_L"/>
    <property type="match status" value="1"/>
</dbReference>
<dbReference type="AlphaFoldDB" id="A0A0W0W0D0"/>
<dbReference type="GO" id="GO:0009318">
    <property type="term" value="C:exodeoxyribonuclease VII complex"/>
    <property type="evidence" value="ECO:0007669"/>
    <property type="project" value="UniProtKB-UniRule"/>
</dbReference>
<dbReference type="Proteomes" id="UP000054869">
    <property type="component" value="Unassembled WGS sequence"/>
</dbReference>
<keyword evidence="4 5" id="KW-0269">Exonuclease</keyword>